<feature type="region of interest" description="Disordered" evidence="1">
    <location>
        <begin position="428"/>
        <end position="468"/>
    </location>
</feature>
<evidence type="ECO:0000313" key="4">
    <source>
        <dbReference type="Proteomes" id="UP000240493"/>
    </source>
</evidence>
<gene>
    <name evidence="3" type="ORF">M441DRAFT_139291</name>
</gene>
<dbReference type="OrthoDB" id="5386595at2759"/>
<dbReference type="InterPro" id="IPR003615">
    <property type="entry name" value="HNH_nuc"/>
</dbReference>
<accession>A0A2T3ZAC3</accession>
<feature type="compositionally biased region" description="Basic and acidic residues" evidence="1">
    <location>
        <begin position="456"/>
        <end position="468"/>
    </location>
</feature>
<dbReference type="Proteomes" id="UP000240493">
    <property type="component" value="Unassembled WGS sequence"/>
</dbReference>
<feature type="compositionally biased region" description="Acidic residues" evidence="1">
    <location>
        <begin position="434"/>
        <end position="455"/>
    </location>
</feature>
<feature type="region of interest" description="Disordered" evidence="1">
    <location>
        <begin position="1"/>
        <end position="32"/>
    </location>
</feature>
<reference evidence="3 4" key="1">
    <citation type="submission" date="2016-07" db="EMBL/GenBank/DDBJ databases">
        <title>Multiple horizontal gene transfer events from other fungi enriched the ability of initially mycotrophic Trichoderma (Ascomycota) to feed on dead plant biomass.</title>
        <authorList>
            <consortium name="DOE Joint Genome Institute"/>
            <person name="Aerts A."/>
            <person name="Atanasova L."/>
            <person name="Chenthamara K."/>
            <person name="Zhang J."/>
            <person name="Grujic M."/>
            <person name="Henrissat B."/>
            <person name="Kuo A."/>
            <person name="Salamov A."/>
            <person name="Lipzen A."/>
            <person name="Labutti K."/>
            <person name="Barry K."/>
            <person name="Miao Y."/>
            <person name="Rahimi M.J."/>
            <person name="Shen Q."/>
            <person name="Grigoriev I.V."/>
            <person name="Kubicek C.P."/>
            <person name="Druzhinina I.S."/>
        </authorList>
    </citation>
    <scope>NUCLEOTIDE SEQUENCE [LARGE SCALE GENOMIC DNA]</scope>
    <source>
        <strain evidence="3 4">CBS 433.97</strain>
    </source>
</reference>
<organism evidence="3 4">
    <name type="scientific">Trichoderma asperellum (strain ATCC 204424 / CBS 433.97 / NBRC 101777)</name>
    <dbReference type="NCBI Taxonomy" id="1042311"/>
    <lineage>
        <taxon>Eukaryota</taxon>
        <taxon>Fungi</taxon>
        <taxon>Dikarya</taxon>
        <taxon>Ascomycota</taxon>
        <taxon>Pezizomycotina</taxon>
        <taxon>Sordariomycetes</taxon>
        <taxon>Hypocreomycetidae</taxon>
        <taxon>Hypocreales</taxon>
        <taxon>Hypocreaceae</taxon>
        <taxon>Trichoderma</taxon>
    </lineage>
</organism>
<evidence type="ECO:0000259" key="2">
    <source>
        <dbReference type="Pfam" id="PF13391"/>
    </source>
</evidence>
<dbReference type="STRING" id="1042311.A0A2T3ZAC3"/>
<name>A0A2T3ZAC3_TRIA4</name>
<dbReference type="Pfam" id="PF13391">
    <property type="entry name" value="HNH_2"/>
    <property type="match status" value="1"/>
</dbReference>
<evidence type="ECO:0000256" key="1">
    <source>
        <dbReference type="SAM" id="MobiDB-lite"/>
    </source>
</evidence>
<dbReference type="AlphaFoldDB" id="A0A2T3ZAC3"/>
<protein>
    <recommendedName>
        <fullName evidence="2">HNH nuclease domain-containing protein</fullName>
    </recommendedName>
</protein>
<dbReference type="EMBL" id="KZ679261">
    <property type="protein sequence ID" value="PTB41768.1"/>
    <property type="molecule type" value="Genomic_DNA"/>
</dbReference>
<keyword evidence="4" id="KW-1185">Reference proteome</keyword>
<proteinExistence type="predicted"/>
<feature type="domain" description="HNH nuclease" evidence="2">
    <location>
        <begin position="217"/>
        <end position="281"/>
    </location>
</feature>
<evidence type="ECO:0000313" key="3">
    <source>
        <dbReference type="EMBL" id="PTB41768.1"/>
    </source>
</evidence>
<sequence>MSAAHQDTGVAKKSTPESLHTASPEISPPSKAIMPRNLVIARAELDKARRISMELRATFEALKRKVEPEVAPDQEQPEIDRNEGFELASLGMELAWKDQESLTLEGNVVDEEEKAGILDPKSAEKRRRELNWRSLSAGDQLWIHKRKKMRFEDPGTVRVINPFSGGISELLLTLYKQCDGQEKYKKKRDPNWRRNALAYYAGNSNDHKDAPPNNSWCQITGRWHQSDYHKAAHIVPFLLDDHGFGELLFGDRAQSLQRAGNALLLSDRVKRWFDSYHIVVVPVNAMETPITRWRTEVISPDIRNHELFPGFFGKELDKKELVFLNEKRPVSRFLYFHFIMALIRIKDLKRRGWQDVWARYYHLRPFGTPGNYMRKSILIALATHHGTVGLSDVEAYLAEHGFDSPINLTDDETTEAARRVYMAVEAAIKRAESEEGEESEEEPGEEPEESEEEPEEREKERENESEKD</sequence>